<dbReference type="InterPro" id="IPR000524">
    <property type="entry name" value="Tscrpt_reg_HTH_GntR"/>
</dbReference>
<accession>A0ABU2J847</accession>
<comment type="similarity">
    <text evidence="1">In the C-terminal section; belongs to the class-I pyridoxal-phosphate-dependent aminotransferase family.</text>
</comment>
<dbReference type="CDD" id="cd07377">
    <property type="entry name" value="WHTH_GntR"/>
    <property type="match status" value="1"/>
</dbReference>
<evidence type="ECO:0000256" key="3">
    <source>
        <dbReference type="ARBA" id="ARBA00023015"/>
    </source>
</evidence>
<evidence type="ECO:0000259" key="6">
    <source>
        <dbReference type="PROSITE" id="PS50949"/>
    </source>
</evidence>
<dbReference type="CDD" id="cd00609">
    <property type="entry name" value="AAT_like"/>
    <property type="match status" value="1"/>
</dbReference>
<feature type="domain" description="HTH gntR-type" evidence="6">
    <location>
        <begin position="10"/>
        <end position="78"/>
    </location>
</feature>
<keyword evidence="7" id="KW-0032">Aminotransferase</keyword>
<dbReference type="InterPro" id="IPR051446">
    <property type="entry name" value="HTH_trans_reg/aminotransferase"/>
</dbReference>
<gene>
    <name evidence="7" type="ORF">RM423_07010</name>
</gene>
<evidence type="ECO:0000313" key="7">
    <source>
        <dbReference type="EMBL" id="MDT0261142.1"/>
    </source>
</evidence>
<keyword evidence="4" id="KW-0238">DNA-binding</keyword>
<organism evidence="7 8">
    <name type="scientific">Jatrophihabitans lederbergiae</name>
    <dbReference type="NCBI Taxonomy" id="3075547"/>
    <lineage>
        <taxon>Bacteria</taxon>
        <taxon>Bacillati</taxon>
        <taxon>Actinomycetota</taxon>
        <taxon>Actinomycetes</taxon>
        <taxon>Jatrophihabitantales</taxon>
        <taxon>Jatrophihabitantaceae</taxon>
        <taxon>Jatrophihabitans</taxon>
    </lineage>
</organism>
<dbReference type="InterPro" id="IPR036390">
    <property type="entry name" value="WH_DNA-bd_sf"/>
</dbReference>
<evidence type="ECO:0000256" key="4">
    <source>
        <dbReference type="ARBA" id="ARBA00023125"/>
    </source>
</evidence>
<reference evidence="8" key="1">
    <citation type="submission" date="2023-07" db="EMBL/GenBank/DDBJ databases">
        <title>30 novel species of actinomycetes from the DSMZ collection.</title>
        <authorList>
            <person name="Nouioui I."/>
        </authorList>
    </citation>
    <scope>NUCLEOTIDE SEQUENCE [LARGE SCALE GENOMIC DNA]</scope>
    <source>
        <strain evidence="8">DSM 44399</strain>
    </source>
</reference>
<dbReference type="Gene3D" id="3.90.1150.10">
    <property type="entry name" value="Aspartate Aminotransferase, domain 1"/>
    <property type="match status" value="1"/>
</dbReference>
<dbReference type="EMBL" id="JAVREH010000006">
    <property type="protein sequence ID" value="MDT0261142.1"/>
    <property type="molecule type" value="Genomic_DNA"/>
</dbReference>
<evidence type="ECO:0000256" key="2">
    <source>
        <dbReference type="ARBA" id="ARBA00022898"/>
    </source>
</evidence>
<name>A0ABU2J847_9ACTN</name>
<dbReference type="Pfam" id="PF00392">
    <property type="entry name" value="GntR"/>
    <property type="match status" value="1"/>
</dbReference>
<dbReference type="PROSITE" id="PS50949">
    <property type="entry name" value="HTH_GNTR"/>
    <property type="match status" value="1"/>
</dbReference>
<dbReference type="Gene3D" id="1.10.10.10">
    <property type="entry name" value="Winged helix-like DNA-binding domain superfamily/Winged helix DNA-binding domain"/>
    <property type="match status" value="1"/>
</dbReference>
<dbReference type="RefSeq" id="WP_311422296.1">
    <property type="nucleotide sequence ID" value="NZ_JAVREH010000006.1"/>
</dbReference>
<dbReference type="InterPro" id="IPR004839">
    <property type="entry name" value="Aminotransferase_I/II_large"/>
</dbReference>
<comment type="caution">
    <text evidence="7">The sequence shown here is derived from an EMBL/GenBank/DDBJ whole genome shotgun (WGS) entry which is preliminary data.</text>
</comment>
<keyword evidence="2" id="KW-0663">Pyridoxal phosphate</keyword>
<evidence type="ECO:0000313" key="8">
    <source>
        <dbReference type="Proteomes" id="UP001183176"/>
    </source>
</evidence>
<dbReference type="PANTHER" id="PTHR46577">
    <property type="entry name" value="HTH-TYPE TRANSCRIPTIONAL REGULATORY PROTEIN GABR"/>
    <property type="match status" value="1"/>
</dbReference>
<dbReference type="PANTHER" id="PTHR46577:SF1">
    <property type="entry name" value="HTH-TYPE TRANSCRIPTIONAL REGULATORY PROTEIN GABR"/>
    <property type="match status" value="1"/>
</dbReference>
<dbReference type="SMART" id="SM00345">
    <property type="entry name" value="HTH_GNTR"/>
    <property type="match status" value="1"/>
</dbReference>
<keyword evidence="3" id="KW-0805">Transcription regulation</keyword>
<protein>
    <submittedName>
        <fullName evidence="7">Aminotransferase class I/II-fold pyridoxal phosphate-dependent enzyme</fullName>
    </submittedName>
</protein>
<dbReference type="InterPro" id="IPR015421">
    <property type="entry name" value="PyrdxlP-dep_Trfase_major"/>
</dbReference>
<dbReference type="Gene3D" id="3.40.640.10">
    <property type="entry name" value="Type I PLP-dependent aspartate aminotransferase-like (Major domain)"/>
    <property type="match status" value="1"/>
</dbReference>
<dbReference type="InterPro" id="IPR015422">
    <property type="entry name" value="PyrdxlP-dep_Trfase_small"/>
</dbReference>
<dbReference type="Pfam" id="PF00155">
    <property type="entry name" value="Aminotran_1_2"/>
    <property type="match status" value="1"/>
</dbReference>
<evidence type="ECO:0000256" key="1">
    <source>
        <dbReference type="ARBA" id="ARBA00005384"/>
    </source>
</evidence>
<evidence type="ECO:0000256" key="5">
    <source>
        <dbReference type="ARBA" id="ARBA00023163"/>
    </source>
</evidence>
<keyword evidence="8" id="KW-1185">Reference proteome</keyword>
<dbReference type="InterPro" id="IPR036388">
    <property type="entry name" value="WH-like_DNA-bd_sf"/>
</dbReference>
<keyword evidence="5" id="KW-0804">Transcription</keyword>
<dbReference type="SUPFAM" id="SSF46785">
    <property type="entry name" value="Winged helix' DNA-binding domain"/>
    <property type="match status" value="1"/>
</dbReference>
<keyword evidence="7" id="KW-0808">Transferase</keyword>
<dbReference type="InterPro" id="IPR015424">
    <property type="entry name" value="PyrdxlP-dep_Trfase"/>
</dbReference>
<proteinExistence type="inferred from homology"/>
<dbReference type="Proteomes" id="UP001183176">
    <property type="component" value="Unassembled WGS sequence"/>
</dbReference>
<sequence>MVAIQYRVQGRTAKQIADSVESGIRVGALKPDALLPSVRALAGELEVAAGTVAAAYRLLRDRGLVEARGRHGTHVRQRPPLAARSGGPLVQAGVIDLASGQPDPGLLPDLDSVLPLARWGPAAAPSAVVLPQLLALGRDRFAADGVPGAAMTVASGGLDAIHRLLSAQLRPGDSVAVEDPGWPNVLDLITALGLRARPVSLDSEGPLPESMRAVLRAGARAVIITSRAQNPTGVALTHKRADELRRVLADYAHIFVIEDDHAAELVDVPLATVAGATKSWAFVRSTSKPYGPDLRVATIAGDDATIARVDGRVRVGSGWVSTLLQRLTVELWTNPQVAFVVAHAAQTYASRRQQLIEDLARRGIPATGDTGLNVWVPVMDETSVVAGLLQAGWAVAPGARFRQTSHPGVRITVSGLTSATIPTLADHLATAVTVPPPSRYTT</sequence>
<dbReference type="SUPFAM" id="SSF53383">
    <property type="entry name" value="PLP-dependent transferases"/>
    <property type="match status" value="1"/>
</dbReference>
<dbReference type="GO" id="GO:0008483">
    <property type="term" value="F:transaminase activity"/>
    <property type="evidence" value="ECO:0007669"/>
    <property type="project" value="UniProtKB-KW"/>
</dbReference>